<evidence type="ECO:0000313" key="2">
    <source>
        <dbReference type="EMBL" id="KAK2869704.1"/>
    </source>
</evidence>
<keyword evidence="3" id="KW-1185">Reference proteome</keyword>
<feature type="compositionally biased region" description="Acidic residues" evidence="1">
    <location>
        <begin position="1"/>
        <end position="17"/>
    </location>
</feature>
<proteinExistence type="predicted"/>
<evidence type="ECO:0000256" key="1">
    <source>
        <dbReference type="SAM" id="MobiDB-lite"/>
    </source>
</evidence>
<feature type="region of interest" description="Disordered" evidence="1">
    <location>
        <begin position="1"/>
        <end position="51"/>
    </location>
</feature>
<reference evidence="2" key="1">
    <citation type="submission" date="2023-08" db="EMBL/GenBank/DDBJ databases">
        <title>Chromosome-level Genome Assembly of mud carp (Cirrhinus molitorella).</title>
        <authorList>
            <person name="Liu H."/>
        </authorList>
    </citation>
    <scope>NUCLEOTIDE SEQUENCE</scope>
    <source>
        <strain evidence="2">Prfri</strain>
        <tissue evidence="2">Muscle</tissue>
    </source>
</reference>
<name>A0AA88TD70_9TELE</name>
<gene>
    <name evidence="2" type="ORF">Q8A67_024096</name>
</gene>
<evidence type="ECO:0000313" key="3">
    <source>
        <dbReference type="Proteomes" id="UP001187343"/>
    </source>
</evidence>
<comment type="caution">
    <text evidence="2">The sequence shown here is derived from an EMBL/GenBank/DDBJ whole genome shotgun (WGS) entry which is preliminary data.</text>
</comment>
<dbReference type="Proteomes" id="UP001187343">
    <property type="component" value="Unassembled WGS sequence"/>
</dbReference>
<dbReference type="AlphaFoldDB" id="A0AA88TD70"/>
<feature type="compositionally biased region" description="Low complexity" evidence="1">
    <location>
        <begin position="34"/>
        <end position="49"/>
    </location>
</feature>
<protein>
    <submittedName>
        <fullName evidence="2">Uncharacterized protein</fullName>
    </submittedName>
</protein>
<feature type="region of interest" description="Disordered" evidence="1">
    <location>
        <begin position="96"/>
        <end position="134"/>
    </location>
</feature>
<accession>A0AA88TD70</accession>
<dbReference type="EMBL" id="JAUYZG010000024">
    <property type="protein sequence ID" value="KAK2869704.1"/>
    <property type="molecule type" value="Genomic_DNA"/>
</dbReference>
<sequence>MSSTANDEDPWQIETIEESQHHPSQAEDASQDDSNVSVRRSSRLASKSVTSPSICNWPLPKILETLFRNHIPAPTGASHEELFTLLCENIDVQTADSAPPPPFSSKKQVQKRKNIDPPLVPATAAPKRTGGHVGPVPTGNSTVPSSDPVLSALSSIQSSLSDMTTRIQALESGSAPKSTNSASATVRLPLASELQDHDDITPATVPRRTMGSAVPVSTGSPFFPPAAAISQQLRSQIIAAFDRADVVLHCVQDRQARD</sequence>
<organism evidence="2 3">
    <name type="scientific">Cirrhinus molitorella</name>
    <name type="common">mud carp</name>
    <dbReference type="NCBI Taxonomy" id="172907"/>
    <lineage>
        <taxon>Eukaryota</taxon>
        <taxon>Metazoa</taxon>
        <taxon>Chordata</taxon>
        <taxon>Craniata</taxon>
        <taxon>Vertebrata</taxon>
        <taxon>Euteleostomi</taxon>
        <taxon>Actinopterygii</taxon>
        <taxon>Neopterygii</taxon>
        <taxon>Teleostei</taxon>
        <taxon>Ostariophysi</taxon>
        <taxon>Cypriniformes</taxon>
        <taxon>Cyprinidae</taxon>
        <taxon>Labeoninae</taxon>
        <taxon>Labeonini</taxon>
        <taxon>Cirrhinus</taxon>
    </lineage>
</organism>